<evidence type="ECO:0000313" key="1">
    <source>
        <dbReference type="EMBL" id="MFD2660612.1"/>
    </source>
</evidence>
<protein>
    <submittedName>
        <fullName evidence="1">Uncharacterized protein</fullName>
    </submittedName>
</protein>
<keyword evidence="2" id="KW-1185">Reference proteome</keyword>
<proteinExistence type="predicted"/>
<evidence type="ECO:0000313" key="2">
    <source>
        <dbReference type="Proteomes" id="UP001597493"/>
    </source>
</evidence>
<comment type="caution">
    <text evidence="1">The sequence shown here is derived from an EMBL/GenBank/DDBJ whole genome shotgun (WGS) entry which is preliminary data.</text>
</comment>
<accession>A0ABW5QW86</accession>
<dbReference type="RefSeq" id="WP_379272304.1">
    <property type="nucleotide sequence ID" value="NZ_JBHUGT010000028.1"/>
</dbReference>
<dbReference type="Proteomes" id="UP001597493">
    <property type="component" value="Unassembled WGS sequence"/>
</dbReference>
<reference evidence="2" key="1">
    <citation type="journal article" date="2019" name="Int. J. Syst. Evol. Microbiol.">
        <title>The Global Catalogue of Microorganisms (GCM) 10K type strain sequencing project: providing services to taxonomists for standard genome sequencing and annotation.</title>
        <authorList>
            <consortium name="The Broad Institute Genomics Platform"/>
            <consortium name="The Broad Institute Genome Sequencing Center for Infectious Disease"/>
            <person name="Wu L."/>
            <person name="Ma J."/>
        </authorList>
    </citation>
    <scope>NUCLEOTIDE SEQUENCE [LARGE SCALE GENOMIC DNA]</scope>
    <source>
        <strain evidence="2">TISTR 1827</strain>
    </source>
</reference>
<sequence>MAMEYPIEAKAKLVQVELQITFAYAAVSSCRPLLGLFGDSAERSAFRPMLDRHPKKGDGFGDRCMAGAEPFFPFRVQDVMVRFAKAGQVRYFKLDVAWSIGTIEIGGDNDRTLLGMGEERTD</sequence>
<dbReference type="EMBL" id="JBHUMY010000009">
    <property type="protein sequence ID" value="MFD2660612.1"/>
    <property type="molecule type" value="Genomic_DNA"/>
</dbReference>
<name>A0ABW5QW86_9BACL</name>
<gene>
    <name evidence="1" type="ORF">ACFSW5_10120</name>
</gene>
<organism evidence="1 2">
    <name type="scientific">Paenibacillus thailandensis</name>
    <dbReference type="NCBI Taxonomy" id="393250"/>
    <lineage>
        <taxon>Bacteria</taxon>
        <taxon>Bacillati</taxon>
        <taxon>Bacillota</taxon>
        <taxon>Bacilli</taxon>
        <taxon>Bacillales</taxon>
        <taxon>Paenibacillaceae</taxon>
        <taxon>Paenibacillus</taxon>
    </lineage>
</organism>